<keyword evidence="5 7" id="KW-0804">Transcription</keyword>
<evidence type="ECO:0000256" key="3">
    <source>
        <dbReference type="ARBA" id="ARBA00023015"/>
    </source>
</evidence>
<dbReference type="GO" id="GO:0003712">
    <property type="term" value="F:transcription coregulator activity"/>
    <property type="evidence" value="ECO:0007669"/>
    <property type="project" value="InterPro"/>
</dbReference>
<keyword evidence="8" id="KW-1133">Transmembrane helix</keyword>
<dbReference type="Gene3D" id="1.10.10.1340">
    <property type="entry name" value="Mediator of RNA polymerase II, submodule Med31 (Soh1)"/>
    <property type="match status" value="1"/>
</dbReference>
<keyword evidence="4 7" id="KW-0010">Activator</keyword>
<evidence type="ECO:0000256" key="7">
    <source>
        <dbReference type="RuleBase" id="RU364129"/>
    </source>
</evidence>
<dbReference type="FunFam" id="1.10.10.1340:FF:000001">
    <property type="entry name" value="Mediator of RNA polymerase II transcription subunit 31"/>
    <property type="match status" value="1"/>
</dbReference>
<dbReference type="Proteomes" id="UP000050792">
    <property type="component" value="Unassembled WGS sequence"/>
</dbReference>
<evidence type="ECO:0000256" key="6">
    <source>
        <dbReference type="ARBA" id="ARBA00023242"/>
    </source>
</evidence>
<organism evidence="9 10">
    <name type="scientific">Schistosoma rodhaini</name>
    <dbReference type="NCBI Taxonomy" id="6188"/>
    <lineage>
        <taxon>Eukaryota</taxon>
        <taxon>Metazoa</taxon>
        <taxon>Spiralia</taxon>
        <taxon>Lophotrochozoa</taxon>
        <taxon>Platyhelminthes</taxon>
        <taxon>Trematoda</taxon>
        <taxon>Digenea</taxon>
        <taxon>Strigeidida</taxon>
        <taxon>Schistosomatoidea</taxon>
        <taxon>Schistosomatidae</taxon>
        <taxon>Schistosoma</taxon>
    </lineage>
</organism>
<accession>A0AA85EMF3</accession>
<evidence type="ECO:0000313" key="9">
    <source>
        <dbReference type="Proteomes" id="UP000050792"/>
    </source>
</evidence>
<proteinExistence type="inferred from homology"/>
<dbReference type="WBParaSite" id="SRDH1_15030.1">
    <property type="protein sequence ID" value="SRDH1_15030.1"/>
    <property type="gene ID" value="SRDH1_15030"/>
</dbReference>
<keyword evidence="6 7" id="KW-0539">Nucleus</keyword>
<keyword evidence="9" id="KW-1185">Reference proteome</keyword>
<feature type="transmembrane region" description="Helical" evidence="8">
    <location>
        <begin position="24"/>
        <end position="44"/>
    </location>
</feature>
<evidence type="ECO:0000256" key="1">
    <source>
        <dbReference type="ARBA" id="ARBA00004123"/>
    </source>
</evidence>
<keyword evidence="8" id="KW-0472">Membrane</keyword>
<evidence type="ECO:0000256" key="8">
    <source>
        <dbReference type="SAM" id="Phobius"/>
    </source>
</evidence>
<dbReference type="GO" id="GO:0006355">
    <property type="term" value="P:regulation of DNA-templated transcription"/>
    <property type="evidence" value="ECO:0007669"/>
    <property type="project" value="InterPro"/>
</dbReference>
<keyword evidence="3 7" id="KW-0805">Transcription regulation</keyword>
<dbReference type="PANTHER" id="PTHR13186">
    <property type="entry name" value="MEDIATOR OF RNA POLYMERASE II TRANSCRIPTION SUBUNIT 31"/>
    <property type="match status" value="1"/>
</dbReference>
<dbReference type="Pfam" id="PF05669">
    <property type="entry name" value="Med31"/>
    <property type="match status" value="1"/>
</dbReference>
<dbReference type="InterPro" id="IPR038089">
    <property type="entry name" value="Med31_sf"/>
</dbReference>
<reference evidence="9" key="1">
    <citation type="submission" date="2022-06" db="EMBL/GenBank/DDBJ databases">
        <authorList>
            <person name="Berger JAMES D."/>
            <person name="Berger JAMES D."/>
        </authorList>
    </citation>
    <scope>NUCLEOTIDE SEQUENCE [LARGE SCALE GENOMIC DNA]</scope>
</reference>
<evidence type="ECO:0000256" key="4">
    <source>
        <dbReference type="ARBA" id="ARBA00023159"/>
    </source>
</evidence>
<comment type="subcellular location">
    <subcellularLocation>
        <location evidence="1 7">Nucleus</location>
    </subcellularLocation>
</comment>
<protein>
    <recommendedName>
        <fullName evidence="7">Mediator of RNA polymerase II transcription subunit 31</fullName>
    </recommendedName>
</protein>
<reference evidence="10" key="2">
    <citation type="submission" date="2023-11" db="UniProtKB">
        <authorList>
            <consortium name="WormBaseParasite"/>
        </authorList>
    </citation>
    <scope>IDENTIFICATION</scope>
</reference>
<comment type="function">
    <text evidence="7">Component of the Mediator complex, a coactivator involved in the regulated transcription of nearly all RNA polymerase II-dependent genes. Mediator functions as a bridge to convey information from gene-specific regulatory proteins to the basal RNA polymerase II transcription machinery. Mediator is recruited to promoters by direct interactions with regulatory proteins and serves as a scaffold for the assembly of a functional preinitiation complex with RNA polymerase II and the general transcription factors.</text>
</comment>
<comment type="similarity">
    <text evidence="2 7">Belongs to the Mediator complex subunit 31 family.</text>
</comment>
<evidence type="ECO:0000313" key="10">
    <source>
        <dbReference type="WBParaSite" id="SRDH1_15030.1"/>
    </source>
</evidence>
<dbReference type="GO" id="GO:0016592">
    <property type="term" value="C:mediator complex"/>
    <property type="evidence" value="ECO:0007669"/>
    <property type="project" value="InterPro"/>
</dbReference>
<keyword evidence="8" id="KW-0812">Transmembrane</keyword>
<name>A0AA85EMF3_9TREM</name>
<sequence>MRCDAQQWLRMQVKRVRAVQGSRFWFFYIADFLIYNHLVTYPPFSHQYYRTTQKDFDDPSENIHSINYLPEIPLRCLTLLSKMQSRSRPQSNLKNESRNRFQIELEFVQCLANPSYLNFLAQQGWFEKPNFIKYLKYLLYWKDPAYSRYLIYPYCLHLLDLLQHAEFRSALARGQICRMIDDQILLHWQHYMRKRAALIAKHVEETIQPT</sequence>
<evidence type="ECO:0000256" key="5">
    <source>
        <dbReference type="ARBA" id="ARBA00023163"/>
    </source>
</evidence>
<dbReference type="InterPro" id="IPR008831">
    <property type="entry name" value="Mediator_Med31"/>
</dbReference>
<dbReference type="AlphaFoldDB" id="A0AA85EMF3"/>
<comment type="subunit">
    <text evidence="7">Component of the Mediator complex.</text>
</comment>
<evidence type="ECO:0000256" key="2">
    <source>
        <dbReference type="ARBA" id="ARBA00006378"/>
    </source>
</evidence>